<dbReference type="GO" id="GO:0004519">
    <property type="term" value="F:endonuclease activity"/>
    <property type="evidence" value="ECO:0007669"/>
    <property type="project" value="TreeGrafter"/>
</dbReference>
<dbReference type="OrthoDB" id="3231855at2759"/>
<reference evidence="3" key="1">
    <citation type="submission" date="2019-05" db="EMBL/GenBank/DDBJ databases">
        <title>Annotation for the trematode Fasciolopsis buski.</title>
        <authorList>
            <person name="Choi Y.-J."/>
        </authorList>
    </citation>
    <scope>NUCLEOTIDE SEQUENCE</scope>
    <source>
        <strain evidence="3">HT</strain>
        <tissue evidence="3">Whole worm</tissue>
    </source>
</reference>
<name>A0A8E0S1N4_9TREM</name>
<evidence type="ECO:0000259" key="2">
    <source>
        <dbReference type="PROSITE" id="PS50828"/>
    </source>
</evidence>
<feature type="domain" description="Smr" evidence="2">
    <location>
        <begin position="476"/>
        <end position="567"/>
    </location>
</feature>
<dbReference type="SUPFAM" id="SSF160443">
    <property type="entry name" value="SMR domain-like"/>
    <property type="match status" value="1"/>
</dbReference>
<accession>A0A8E0S1N4</accession>
<feature type="compositionally biased region" description="Low complexity" evidence="1">
    <location>
        <begin position="259"/>
        <end position="274"/>
    </location>
</feature>
<dbReference type="InterPro" id="IPR036063">
    <property type="entry name" value="Smr_dom_sf"/>
</dbReference>
<dbReference type="PANTHER" id="PTHR46535">
    <property type="entry name" value="NEDD4-BINDING PROTEIN 2"/>
    <property type="match status" value="1"/>
</dbReference>
<dbReference type="EMBL" id="LUCM01001485">
    <property type="protein sequence ID" value="KAA0198806.1"/>
    <property type="molecule type" value="Genomic_DNA"/>
</dbReference>
<proteinExistence type="predicted"/>
<gene>
    <name evidence="3" type="ORF">FBUS_06562</name>
</gene>
<evidence type="ECO:0000256" key="1">
    <source>
        <dbReference type="SAM" id="MobiDB-lite"/>
    </source>
</evidence>
<dbReference type="GO" id="GO:0005634">
    <property type="term" value="C:nucleus"/>
    <property type="evidence" value="ECO:0007669"/>
    <property type="project" value="TreeGrafter"/>
</dbReference>
<dbReference type="PROSITE" id="PS50828">
    <property type="entry name" value="SMR"/>
    <property type="match status" value="1"/>
</dbReference>
<dbReference type="AlphaFoldDB" id="A0A8E0S1N4"/>
<keyword evidence="4" id="KW-1185">Reference proteome</keyword>
<evidence type="ECO:0000313" key="4">
    <source>
        <dbReference type="Proteomes" id="UP000728185"/>
    </source>
</evidence>
<sequence length="570" mass="63603">MASVFPHLSRTQIREFLDLAAGDHIWASELILDGVQIGSDLSTEPEDDVRQTTSIDETTQVPKVGTTRYIEATVPGEAEAPQMQSDISVNHSLPHVPFAVDSPTIAPASSRSFSITRQFIQDAQELYGFALGIPPVDLSTAAVPDFLFDEWSPEPELVRGILQSFLRFLGVAKTPVSSGFRSKLNPACRSSKPNQNNARKQLISSLDTPVVRRILDRLMKKFPSVQRATVEETFVRMDFNELETDLSLRLFFSSIPNRSTDNTGTTDSSDGSSTQVRVSHEQPMEPSLSLQEIQEEEEAIHRSVEDQRDKLKSLASQLSLCRLKSQFPDIQLIELENLFIRFNLSEPETVRHLLDRGFLCQSVAPLISGNEDASQARNTQSLRLMQPTDDLNLLNAKLSVVRQRICHIRQRMLKGTDKGVGSYYSSELSRLYREQRELSLARAQRMVDSRSIDYEKELMTNGENPSAAASKAFAYIDLHGLDKSCALAVLKDRIHLLESVLQQPRLSASTSACVIVITGRGGHCAEWDLVQTAPILRPAVISYLNANRYPFNEKYCTGSGYFMVTIPGPK</sequence>
<organism evidence="3 4">
    <name type="scientific">Fasciolopsis buskii</name>
    <dbReference type="NCBI Taxonomy" id="27845"/>
    <lineage>
        <taxon>Eukaryota</taxon>
        <taxon>Metazoa</taxon>
        <taxon>Spiralia</taxon>
        <taxon>Lophotrochozoa</taxon>
        <taxon>Platyhelminthes</taxon>
        <taxon>Trematoda</taxon>
        <taxon>Digenea</taxon>
        <taxon>Plagiorchiida</taxon>
        <taxon>Echinostomata</taxon>
        <taxon>Echinostomatoidea</taxon>
        <taxon>Fasciolidae</taxon>
        <taxon>Fasciolopsis</taxon>
    </lineage>
</organism>
<evidence type="ECO:0000313" key="3">
    <source>
        <dbReference type="EMBL" id="KAA0198806.1"/>
    </source>
</evidence>
<dbReference type="PANTHER" id="PTHR46535:SF1">
    <property type="entry name" value="NEDD4-BINDING PROTEIN 2"/>
    <property type="match status" value="1"/>
</dbReference>
<dbReference type="Proteomes" id="UP000728185">
    <property type="component" value="Unassembled WGS sequence"/>
</dbReference>
<dbReference type="InterPro" id="IPR052772">
    <property type="entry name" value="Endo/PolyKinase_Domain-Protein"/>
</dbReference>
<dbReference type="Gene3D" id="3.30.1370.110">
    <property type="match status" value="1"/>
</dbReference>
<feature type="region of interest" description="Disordered" evidence="1">
    <location>
        <begin position="259"/>
        <end position="289"/>
    </location>
</feature>
<dbReference type="SMART" id="SM00463">
    <property type="entry name" value="SMR"/>
    <property type="match status" value="1"/>
</dbReference>
<protein>
    <recommendedName>
        <fullName evidence="2">Smr domain-containing protein</fullName>
    </recommendedName>
</protein>
<comment type="caution">
    <text evidence="3">The sequence shown here is derived from an EMBL/GenBank/DDBJ whole genome shotgun (WGS) entry which is preliminary data.</text>
</comment>
<dbReference type="InterPro" id="IPR002625">
    <property type="entry name" value="Smr_dom"/>
</dbReference>